<keyword evidence="10" id="KW-0732">Signal</keyword>
<dbReference type="Pfam" id="PF00593">
    <property type="entry name" value="TonB_dep_Rec_b-barrel"/>
    <property type="match status" value="1"/>
</dbReference>
<comment type="similarity">
    <text evidence="8 9">Belongs to the TonB-dependent receptor family.</text>
</comment>
<protein>
    <submittedName>
        <fullName evidence="13">TonB-dependent receptor</fullName>
    </submittedName>
</protein>
<dbReference type="Gene3D" id="2.170.130.10">
    <property type="entry name" value="TonB-dependent receptor, plug domain"/>
    <property type="match status" value="1"/>
</dbReference>
<dbReference type="InterPro" id="IPR039426">
    <property type="entry name" value="TonB-dep_rcpt-like"/>
</dbReference>
<comment type="subcellular location">
    <subcellularLocation>
        <location evidence="1 8">Cell outer membrane</location>
        <topology evidence="1 8">Multi-pass membrane protein</topology>
    </subcellularLocation>
</comment>
<keyword evidence="5 9" id="KW-0798">TonB box</keyword>
<dbReference type="KEGG" id="cmb:CSW64_18650"/>
<dbReference type="InterPro" id="IPR037066">
    <property type="entry name" value="Plug_dom_sf"/>
</dbReference>
<dbReference type="PANTHER" id="PTHR47234">
    <property type="match status" value="1"/>
</dbReference>
<dbReference type="GO" id="GO:0009279">
    <property type="term" value="C:cell outer membrane"/>
    <property type="evidence" value="ECO:0007669"/>
    <property type="project" value="UniProtKB-SubCell"/>
</dbReference>
<name>A0A2D2B1W9_9CAUL</name>
<dbReference type="SUPFAM" id="SSF56935">
    <property type="entry name" value="Porins"/>
    <property type="match status" value="1"/>
</dbReference>
<feature type="signal peptide" evidence="10">
    <location>
        <begin position="1"/>
        <end position="42"/>
    </location>
</feature>
<dbReference type="InterPro" id="IPR000531">
    <property type="entry name" value="Beta-barrel_TonB"/>
</dbReference>
<sequence>MGLFSPICPRGDIPMSAANRSILLCASALASAVSLQALPALAQEAQVSEVVVTGSRIARKDYVSESPIVTVGQDQIAAVGMTTIENTLNQLPQFTASNGAGTNTTNFVTTPGQSYANLRGLTPVRTLVLVDGRRVVAGNPNGVVDLNTVPTFLVDSVETITGGASAVYGSDAIAGVVNIKLKRDFEGFQADAQYGQTSAGDGGQTSLAIAGGLDINDGRGNLSVALTYDKREGLFASDRDWAAIGYSILNTGLTPSGAATIPDGRYDPTSNAAGAANLPTQAALDLVFGGYGVAPGTVARNSTISFNADGTLFTTAPVRNYRGQQTPGFSAANYTFNSADYRYLSLPLERYSLFAQGHYDLNESIEAYGTASYTTYDVSRQLGPASASDGAFPGPDIVMPVTNPYIPADLRTLLASRPTPGADFYPRRAFNEVGGRLSENTYETLQLVAGLRGDFGGGNDWRWDFYVSYGEMNHDEKQFGNVSRAAMRQLTFAADGGVALCGGFNIFGAGKISPGCAKFISRDVSNTTTIEQTIAEGYVTGTVYELPAGPLKASIGAQARNDRFDYKPDALLQGPDIVGFNPAVPVTGEINSREFYAEFLIPVLADLPFAKSLDINLGGRIANYNTIGQTSAWKADFTWSPVDRLLVRGGAQKAVRAPNVAELYSPVSLGFSGIGTPGAGTTAGDPCDDRSSFRTGPNATKVLALCQAQGVTTPFTQPSTQVEILGGGNPDLREETANSWTLGLVWAPQFDAALLRRLSLSLDYYNIEVEDAVGTLGVSVIVPACFNADGSNPNFDPNNFYCQLFDRLPAGGITRVQLNQINLAAIKTTGYDFQLDWGVDLPELGLPDGAGKLDINLVVSKLDSYERQNRPGAAFVDYAGSIGGDLSGGAFPEWKSVASATWAVGPAKLTARWRHLDGMQDARSIPVFSPTALDTPNYDLFDVMGSWAFEAPARITVRLGVNNLTDETPPYYTSYSNSNTDPSTYDILGRRWFAGVGVKF</sequence>
<organism evidence="13 14">
    <name type="scientific">Caulobacter mirabilis</name>
    <dbReference type="NCBI Taxonomy" id="69666"/>
    <lineage>
        <taxon>Bacteria</taxon>
        <taxon>Pseudomonadati</taxon>
        <taxon>Pseudomonadota</taxon>
        <taxon>Alphaproteobacteria</taxon>
        <taxon>Caulobacterales</taxon>
        <taxon>Caulobacteraceae</taxon>
        <taxon>Caulobacter</taxon>
    </lineage>
</organism>
<evidence type="ECO:0000256" key="5">
    <source>
        <dbReference type="ARBA" id="ARBA00023077"/>
    </source>
</evidence>
<evidence type="ECO:0000313" key="13">
    <source>
        <dbReference type="EMBL" id="ATQ44262.1"/>
    </source>
</evidence>
<proteinExistence type="inferred from homology"/>
<dbReference type="EMBL" id="CP024201">
    <property type="protein sequence ID" value="ATQ44262.1"/>
    <property type="molecule type" value="Genomic_DNA"/>
</dbReference>
<evidence type="ECO:0000256" key="4">
    <source>
        <dbReference type="ARBA" id="ARBA00022692"/>
    </source>
</evidence>
<evidence type="ECO:0000256" key="1">
    <source>
        <dbReference type="ARBA" id="ARBA00004571"/>
    </source>
</evidence>
<keyword evidence="6 8" id="KW-0472">Membrane</keyword>
<evidence type="ECO:0000256" key="8">
    <source>
        <dbReference type="PROSITE-ProRule" id="PRU01360"/>
    </source>
</evidence>
<evidence type="ECO:0000256" key="10">
    <source>
        <dbReference type="SAM" id="SignalP"/>
    </source>
</evidence>
<dbReference type="InterPro" id="IPR036942">
    <property type="entry name" value="Beta-barrel_TonB_sf"/>
</dbReference>
<keyword evidence="7 8" id="KW-0998">Cell outer membrane</keyword>
<accession>A0A2D2B1W9</accession>
<dbReference type="PROSITE" id="PS52016">
    <property type="entry name" value="TONB_DEPENDENT_REC_3"/>
    <property type="match status" value="1"/>
</dbReference>
<evidence type="ECO:0000256" key="7">
    <source>
        <dbReference type="ARBA" id="ARBA00023237"/>
    </source>
</evidence>
<evidence type="ECO:0000256" key="3">
    <source>
        <dbReference type="ARBA" id="ARBA00022452"/>
    </source>
</evidence>
<keyword evidence="4 8" id="KW-0812">Transmembrane</keyword>
<evidence type="ECO:0000259" key="12">
    <source>
        <dbReference type="Pfam" id="PF07715"/>
    </source>
</evidence>
<reference evidence="13 14" key="1">
    <citation type="submission" date="2017-10" db="EMBL/GenBank/DDBJ databases">
        <title>Genome sequence of Caulobacter mirabilis FWC38.</title>
        <authorList>
            <person name="Fiebig A."/>
            <person name="Crosson S."/>
        </authorList>
    </citation>
    <scope>NUCLEOTIDE SEQUENCE [LARGE SCALE GENOMIC DNA]</scope>
    <source>
        <strain evidence="13 14">FWC 38</strain>
    </source>
</reference>
<evidence type="ECO:0000259" key="11">
    <source>
        <dbReference type="Pfam" id="PF00593"/>
    </source>
</evidence>
<keyword evidence="3 8" id="KW-1134">Transmembrane beta strand</keyword>
<dbReference type="OrthoDB" id="7051241at2"/>
<feature type="domain" description="TonB-dependent receptor-like beta-barrel" evidence="11">
    <location>
        <begin position="420"/>
        <end position="964"/>
    </location>
</feature>
<feature type="chain" id="PRO_5013575081" evidence="10">
    <location>
        <begin position="43"/>
        <end position="1000"/>
    </location>
</feature>
<dbReference type="Proteomes" id="UP000228945">
    <property type="component" value="Chromosome"/>
</dbReference>
<dbReference type="Gene3D" id="2.40.170.20">
    <property type="entry name" value="TonB-dependent receptor, beta-barrel domain"/>
    <property type="match status" value="1"/>
</dbReference>
<keyword evidence="13" id="KW-0675">Receptor</keyword>
<keyword evidence="14" id="KW-1185">Reference proteome</keyword>
<evidence type="ECO:0000256" key="9">
    <source>
        <dbReference type="RuleBase" id="RU003357"/>
    </source>
</evidence>
<feature type="domain" description="TonB-dependent receptor plug" evidence="12">
    <location>
        <begin position="66"/>
        <end position="176"/>
    </location>
</feature>
<dbReference type="InterPro" id="IPR012910">
    <property type="entry name" value="Plug_dom"/>
</dbReference>
<evidence type="ECO:0000313" key="14">
    <source>
        <dbReference type="Proteomes" id="UP000228945"/>
    </source>
</evidence>
<evidence type="ECO:0000256" key="6">
    <source>
        <dbReference type="ARBA" id="ARBA00023136"/>
    </source>
</evidence>
<dbReference type="Pfam" id="PF07715">
    <property type="entry name" value="Plug"/>
    <property type="match status" value="1"/>
</dbReference>
<gene>
    <name evidence="13" type="ORF">CSW64_18650</name>
</gene>
<dbReference type="PANTHER" id="PTHR47234:SF2">
    <property type="entry name" value="TONB-DEPENDENT RECEPTOR"/>
    <property type="match status" value="1"/>
</dbReference>
<evidence type="ECO:0000256" key="2">
    <source>
        <dbReference type="ARBA" id="ARBA00022448"/>
    </source>
</evidence>
<dbReference type="AlphaFoldDB" id="A0A2D2B1W9"/>
<keyword evidence="2 8" id="KW-0813">Transport</keyword>